<feature type="signal peptide" evidence="1">
    <location>
        <begin position="1"/>
        <end position="36"/>
    </location>
</feature>
<reference evidence="2 3" key="1">
    <citation type="submission" date="2019-02" db="EMBL/GenBank/DDBJ databases">
        <title>Genomic Encyclopedia of Type Strains, Phase IV (KMG-IV): sequencing the most valuable type-strain genomes for metagenomic binning, comparative biology and taxonomic classification.</title>
        <authorList>
            <person name="Goeker M."/>
        </authorList>
    </citation>
    <scope>NUCLEOTIDE SEQUENCE [LARGE SCALE GENOMIC DNA]</scope>
    <source>
        <strain evidence="2 3">DSM 45622</strain>
    </source>
</reference>
<gene>
    <name evidence="2" type="ORF">EV189_1300</name>
</gene>
<evidence type="ECO:0000256" key="1">
    <source>
        <dbReference type="SAM" id="SignalP"/>
    </source>
</evidence>
<sequence>MTSGLRGRAQRVVLCAAVAAAGTAAGTVPLAGPAQASVPSTVLFTVSSVEAAGVPAGDMSLFGGSSHRITVHGTDLQRITEVDYDTDDDASSILLQDDIGSSSSTAAPVVSDDGTTLTFTNPDLSLGQASAIASSPFNGIQMFIRFEGPTYEGPYYVESGSHELDALIPAVTSVTIHDANGAPSPTSASEGGDHVTLRGQLLDDPAIYAFNQVNTPATTMGSNQDLYDIVHQPDGSVTARLYTDRGAQYPDSAAPLPLFIQVKSASPQWNSDIRSHSVSSGGNFTAEAPTVTGMDCHQGNNGQCVFFPEDHGVVITVTGRHLSNLGDPNNSYQNFIRLEANGHQIDASLRVTHVGDGTPGDPDLADFTLDDLGRLQANGQPVTPSIELKDVDQTGYVLDGAIEGGPYSIAIASHLTAPVVASPGTASTPVGQPYSIDIPVSGSPAPAVAVYGLPAGLTSSPSADGVLISGTPSTAGTAYITIKATNSVGKGSGKLALSVLATPVFNGGSTDVKLAPGTSLTDIITASGGATMTVSGAPSWMVATAKPGSVKLNGRSPKPAYATAVVTVTATNSAGSVSEQVTVHM</sequence>
<dbReference type="Proteomes" id="UP000293638">
    <property type="component" value="Unassembled WGS sequence"/>
</dbReference>
<organism evidence="2 3">
    <name type="scientific">Motilibacter rhizosphaerae</name>
    <dbReference type="NCBI Taxonomy" id="598652"/>
    <lineage>
        <taxon>Bacteria</taxon>
        <taxon>Bacillati</taxon>
        <taxon>Actinomycetota</taxon>
        <taxon>Actinomycetes</taxon>
        <taxon>Motilibacterales</taxon>
        <taxon>Motilibacteraceae</taxon>
        <taxon>Motilibacter</taxon>
    </lineage>
</organism>
<accession>A0A4Q7NR43</accession>
<keyword evidence="1" id="KW-0732">Signal</keyword>
<dbReference type="OrthoDB" id="3199344at2"/>
<keyword evidence="3" id="KW-1185">Reference proteome</keyword>
<proteinExistence type="predicted"/>
<dbReference type="EMBL" id="SGXD01000002">
    <property type="protein sequence ID" value="RZS89533.1"/>
    <property type="molecule type" value="Genomic_DNA"/>
</dbReference>
<dbReference type="Gene3D" id="2.60.40.10">
    <property type="entry name" value="Immunoglobulins"/>
    <property type="match status" value="1"/>
</dbReference>
<evidence type="ECO:0000313" key="2">
    <source>
        <dbReference type="EMBL" id="RZS89533.1"/>
    </source>
</evidence>
<comment type="caution">
    <text evidence="2">The sequence shown here is derived from an EMBL/GenBank/DDBJ whole genome shotgun (WGS) entry which is preliminary data.</text>
</comment>
<dbReference type="AlphaFoldDB" id="A0A4Q7NR43"/>
<dbReference type="GO" id="GO:0005975">
    <property type="term" value="P:carbohydrate metabolic process"/>
    <property type="evidence" value="ECO:0007669"/>
    <property type="project" value="UniProtKB-ARBA"/>
</dbReference>
<dbReference type="InterPro" id="IPR013783">
    <property type="entry name" value="Ig-like_fold"/>
</dbReference>
<name>A0A4Q7NR43_9ACTN</name>
<protein>
    <submittedName>
        <fullName evidence="2">Uncharacterized protein</fullName>
    </submittedName>
</protein>
<evidence type="ECO:0000313" key="3">
    <source>
        <dbReference type="Proteomes" id="UP000293638"/>
    </source>
</evidence>
<dbReference type="RefSeq" id="WP_130492132.1">
    <property type="nucleotide sequence ID" value="NZ_SGXD01000002.1"/>
</dbReference>
<feature type="chain" id="PRO_5020622511" evidence="1">
    <location>
        <begin position="37"/>
        <end position="585"/>
    </location>
</feature>